<evidence type="ECO:0000256" key="3">
    <source>
        <dbReference type="ARBA" id="ARBA00022692"/>
    </source>
</evidence>
<evidence type="ECO:0000256" key="1">
    <source>
        <dbReference type="ARBA" id="ARBA00004651"/>
    </source>
</evidence>
<feature type="transmembrane region" description="Helical" evidence="6">
    <location>
        <begin position="215"/>
        <end position="236"/>
    </location>
</feature>
<feature type="transmembrane region" description="Helical" evidence="6">
    <location>
        <begin position="276"/>
        <end position="296"/>
    </location>
</feature>
<name>A0A7Z0WLA0_9PSEU</name>
<reference evidence="8 9" key="1">
    <citation type="submission" date="2016-12" db="EMBL/GenBank/DDBJ databases">
        <title>The draft genome sequence of Actinophytocola xinjiangensis.</title>
        <authorList>
            <person name="Wang W."/>
            <person name="Yuan L."/>
        </authorList>
    </citation>
    <scope>NUCLEOTIDE SEQUENCE [LARGE SCALE GENOMIC DNA]</scope>
    <source>
        <strain evidence="8 9">CGMCC 4.4663</strain>
    </source>
</reference>
<dbReference type="EMBL" id="MSIF01000011">
    <property type="protein sequence ID" value="OLF08828.1"/>
    <property type="molecule type" value="Genomic_DNA"/>
</dbReference>
<feature type="transmembrane region" description="Helical" evidence="6">
    <location>
        <begin position="248"/>
        <end position="269"/>
    </location>
</feature>
<evidence type="ECO:0000313" key="8">
    <source>
        <dbReference type="EMBL" id="OLF08828.1"/>
    </source>
</evidence>
<organism evidence="8 9">
    <name type="scientific">Actinophytocola xinjiangensis</name>
    <dbReference type="NCBI Taxonomy" id="485602"/>
    <lineage>
        <taxon>Bacteria</taxon>
        <taxon>Bacillati</taxon>
        <taxon>Actinomycetota</taxon>
        <taxon>Actinomycetes</taxon>
        <taxon>Pseudonocardiales</taxon>
        <taxon>Pseudonocardiaceae</taxon>
    </lineage>
</organism>
<dbReference type="Gene3D" id="1.20.1250.20">
    <property type="entry name" value="MFS general substrate transporter like domains"/>
    <property type="match status" value="1"/>
</dbReference>
<feature type="transmembrane region" description="Helical" evidence="6">
    <location>
        <begin position="82"/>
        <end position="102"/>
    </location>
</feature>
<dbReference type="InterPro" id="IPR036259">
    <property type="entry name" value="MFS_trans_sf"/>
</dbReference>
<feature type="transmembrane region" description="Helical" evidence="6">
    <location>
        <begin position="50"/>
        <end position="75"/>
    </location>
</feature>
<gene>
    <name evidence="8" type="ORF">BLA60_22785</name>
</gene>
<feature type="transmembrane region" description="Helical" evidence="6">
    <location>
        <begin position="108"/>
        <end position="129"/>
    </location>
</feature>
<evidence type="ECO:0000256" key="6">
    <source>
        <dbReference type="SAM" id="Phobius"/>
    </source>
</evidence>
<feature type="transmembrane region" description="Helical" evidence="6">
    <location>
        <begin position="302"/>
        <end position="319"/>
    </location>
</feature>
<dbReference type="Proteomes" id="UP000185696">
    <property type="component" value="Unassembled WGS sequence"/>
</dbReference>
<dbReference type="OrthoDB" id="9814237at2"/>
<sequence length="400" mass="41687">MVTHDEHTHSALRGWLGVAAITASLFVFLTTELMPVGLLTPLSSSLEISVGAAGLMVTLYGLSAGLGVPFIVAWTRRVNRRLLLSILLVVLAVGNLITALAPSYPLVLTTRLVMGFANGAFWAIGIGMAMRIVEGKHASRAAAVVMSGISIATVVGIPLGTILENATDWQTTFFIWSGLSVLVFLAVTLLVPSLPSANAVSIREVFSLPRSNVRLRLVLVTVVLFVLGHFGAFTFVRPFLESESSASSTFITVCLIIFGVGGAIGNFVAGRTVGKSLVGSFAVGAVIMLASLLLLMAAGASAAGALIALIAWGVAYGVMQLSQLTMTQVSAPETFEAAMSLNTLAYNTSIALGAFFAGLFADNAGISSVVWFGIILVAASLLFTVGTHRKAPERELASVS</sequence>
<dbReference type="InterPro" id="IPR050189">
    <property type="entry name" value="MFS_Efflux_Transporters"/>
</dbReference>
<keyword evidence="9" id="KW-1185">Reference proteome</keyword>
<feature type="domain" description="Major facilitator superfamily (MFS) profile" evidence="7">
    <location>
        <begin position="16"/>
        <end position="390"/>
    </location>
</feature>
<dbReference type="GO" id="GO:0005886">
    <property type="term" value="C:plasma membrane"/>
    <property type="evidence" value="ECO:0007669"/>
    <property type="project" value="UniProtKB-SubCell"/>
</dbReference>
<dbReference type="CDD" id="cd17324">
    <property type="entry name" value="MFS_NepI_like"/>
    <property type="match status" value="1"/>
</dbReference>
<dbReference type="PROSITE" id="PS50850">
    <property type="entry name" value="MFS"/>
    <property type="match status" value="1"/>
</dbReference>
<dbReference type="PANTHER" id="PTHR43124:SF3">
    <property type="entry name" value="CHLORAMPHENICOL EFFLUX PUMP RV0191"/>
    <property type="match status" value="1"/>
</dbReference>
<keyword evidence="2" id="KW-1003">Cell membrane</keyword>
<feature type="transmembrane region" description="Helical" evidence="6">
    <location>
        <begin position="366"/>
        <end position="385"/>
    </location>
</feature>
<keyword evidence="3 6" id="KW-0812">Transmembrane</keyword>
<evidence type="ECO:0000313" key="9">
    <source>
        <dbReference type="Proteomes" id="UP000185696"/>
    </source>
</evidence>
<dbReference type="InterPro" id="IPR011701">
    <property type="entry name" value="MFS"/>
</dbReference>
<evidence type="ECO:0000256" key="4">
    <source>
        <dbReference type="ARBA" id="ARBA00022989"/>
    </source>
</evidence>
<accession>A0A7Z0WLA0</accession>
<feature type="transmembrane region" description="Helical" evidence="6">
    <location>
        <begin position="173"/>
        <end position="194"/>
    </location>
</feature>
<comment type="caution">
    <text evidence="8">The sequence shown here is derived from an EMBL/GenBank/DDBJ whole genome shotgun (WGS) entry which is preliminary data.</text>
</comment>
<keyword evidence="5 6" id="KW-0472">Membrane</keyword>
<comment type="subcellular location">
    <subcellularLocation>
        <location evidence="1">Cell membrane</location>
        <topology evidence="1">Multi-pass membrane protein</topology>
    </subcellularLocation>
</comment>
<keyword evidence="4 6" id="KW-1133">Transmembrane helix</keyword>
<dbReference type="GO" id="GO:0022857">
    <property type="term" value="F:transmembrane transporter activity"/>
    <property type="evidence" value="ECO:0007669"/>
    <property type="project" value="InterPro"/>
</dbReference>
<dbReference type="Pfam" id="PF07690">
    <property type="entry name" value="MFS_1"/>
    <property type="match status" value="1"/>
</dbReference>
<feature type="transmembrane region" description="Helical" evidence="6">
    <location>
        <begin position="141"/>
        <end position="161"/>
    </location>
</feature>
<dbReference type="InterPro" id="IPR020846">
    <property type="entry name" value="MFS_dom"/>
</dbReference>
<dbReference type="SUPFAM" id="SSF103473">
    <property type="entry name" value="MFS general substrate transporter"/>
    <property type="match status" value="1"/>
</dbReference>
<evidence type="ECO:0000256" key="5">
    <source>
        <dbReference type="ARBA" id="ARBA00023136"/>
    </source>
</evidence>
<evidence type="ECO:0000256" key="2">
    <source>
        <dbReference type="ARBA" id="ARBA00022475"/>
    </source>
</evidence>
<feature type="transmembrane region" description="Helical" evidence="6">
    <location>
        <begin position="340"/>
        <end position="360"/>
    </location>
</feature>
<dbReference type="RefSeq" id="WP_075134984.1">
    <property type="nucleotide sequence ID" value="NZ_MSIF01000011.1"/>
</dbReference>
<proteinExistence type="predicted"/>
<feature type="transmembrane region" description="Helical" evidence="6">
    <location>
        <begin position="12"/>
        <end position="30"/>
    </location>
</feature>
<dbReference type="AlphaFoldDB" id="A0A7Z0WLA0"/>
<protein>
    <submittedName>
        <fullName evidence="8">MFS transporter</fullName>
    </submittedName>
</protein>
<evidence type="ECO:0000259" key="7">
    <source>
        <dbReference type="PROSITE" id="PS50850"/>
    </source>
</evidence>
<dbReference type="PANTHER" id="PTHR43124">
    <property type="entry name" value="PURINE EFFLUX PUMP PBUE"/>
    <property type="match status" value="1"/>
</dbReference>